<evidence type="ECO:0000313" key="3">
    <source>
        <dbReference type="EMBL" id="MBT0774323.1"/>
    </source>
</evidence>
<feature type="domain" description="H repeat-associated protein N-terminal" evidence="2">
    <location>
        <begin position="2"/>
        <end position="59"/>
    </location>
</feature>
<dbReference type="InterPro" id="IPR002559">
    <property type="entry name" value="Transposase_11"/>
</dbReference>
<dbReference type="EMBL" id="JAHBAY010000041">
    <property type="protein sequence ID" value="MBT0774323.1"/>
    <property type="molecule type" value="Genomic_DNA"/>
</dbReference>
<evidence type="ECO:0000259" key="2">
    <source>
        <dbReference type="Pfam" id="PF13808"/>
    </source>
</evidence>
<protein>
    <submittedName>
        <fullName evidence="3">ISAs1 family transposase</fullName>
    </submittedName>
</protein>
<dbReference type="NCBIfam" id="NF033564">
    <property type="entry name" value="transpos_ISAs1"/>
    <property type="match status" value="1"/>
</dbReference>
<evidence type="ECO:0000313" key="4">
    <source>
        <dbReference type="Proteomes" id="UP001197247"/>
    </source>
</evidence>
<reference evidence="3 4" key="1">
    <citation type="submission" date="2021-05" db="EMBL/GenBank/DDBJ databases">
        <title>Kineosporia and Streptomyces sp. nov. two new marine actinobacteria isolated from Coral.</title>
        <authorList>
            <person name="Buangrab K."/>
            <person name="Sutthacheep M."/>
            <person name="Yeemin T."/>
            <person name="Harunari E."/>
            <person name="Igarashi Y."/>
            <person name="Kanchanasin P."/>
            <person name="Tanasupawat S."/>
            <person name="Phongsopitanun W."/>
        </authorList>
    </citation>
    <scope>NUCLEOTIDE SEQUENCE [LARGE SCALE GENOMIC DNA]</scope>
    <source>
        <strain evidence="3 4">J2-2</strain>
    </source>
</reference>
<proteinExistence type="predicted"/>
<evidence type="ECO:0000259" key="1">
    <source>
        <dbReference type="Pfam" id="PF01609"/>
    </source>
</evidence>
<feature type="domain" description="Transposase IS4-like" evidence="1">
    <location>
        <begin position="69"/>
        <end position="306"/>
    </location>
</feature>
<dbReference type="InterPro" id="IPR047647">
    <property type="entry name" value="ISAs1_transpos"/>
</dbReference>
<dbReference type="InterPro" id="IPR032806">
    <property type="entry name" value="YbfD_N"/>
</dbReference>
<dbReference type="PANTHER" id="PTHR30298:SF0">
    <property type="entry name" value="PROTEIN YBFL-RELATED"/>
    <property type="match status" value="1"/>
</dbReference>
<sequence>MAATLAGVRSFAAMAQWAADTEPDLLARLGLRRCPSEATFRRAVTMVDPDELDRLLGGWFHTSTTLVNGRRVIAIDGKSVRGARTQDAAAPHLVAAFDQGSGTVLGQIAVAAKSNEIPAAQDLLAILEKTQMLAGAVITLDALHTQTETAQAITAAGADYVLTVKANQKSLYLDCKRLPWKHIPAHSGVETGHGRRVHRAIKITTAPAWIQFPAATQIAKVRRTVTRPHPKKPGRTKKTIEIVYVITSADHLAAPAETLAAWVQGHWGIENRLHWVRDVTFDEDRSQIRTGNAPRTMATLRSAALSLHRLTGATNIAAALRHHARHPAKIIHLLTSHVPTRHTLT</sequence>
<dbReference type="Pfam" id="PF13808">
    <property type="entry name" value="DDE_Tnp_1_assoc"/>
    <property type="match status" value="1"/>
</dbReference>
<comment type="caution">
    <text evidence="3">The sequence shown here is derived from an EMBL/GenBank/DDBJ whole genome shotgun (WGS) entry which is preliminary data.</text>
</comment>
<dbReference type="PANTHER" id="PTHR30298">
    <property type="entry name" value="H REPEAT-ASSOCIATED PREDICTED TRANSPOSASE"/>
    <property type="match status" value="1"/>
</dbReference>
<dbReference type="Pfam" id="PF01609">
    <property type="entry name" value="DDE_Tnp_1"/>
    <property type="match status" value="1"/>
</dbReference>
<keyword evidence="4" id="KW-1185">Reference proteome</keyword>
<organism evidence="3 4">
    <name type="scientific">Kineosporia corallincola</name>
    <dbReference type="NCBI Taxonomy" id="2835133"/>
    <lineage>
        <taxon>Bacteria</taxon>
        <taxon>Bacillati</taxon>
        <taxon>Actinomycetota</taxon>
        <taxon>Actinomycetes</taxon>
        <taxon>Kineosporiales</taxon>
        <taxon>Kineosporiaceae</taxon>
        <taxon>Kineosporia</taxon>
    </lineage>
</organism>
<gene>
    <name evidence="3" type="ORF">KIH74_35615</name>
</gene>
<dbReference type="InterPro" id="IPR051698">
    <property type="entry name" value="Transposase_11-like"/>
</dbReference>
<accession>A0ABS5TU65</accession>
<dbReference type="Proteomes" id="UP001197247">
    <property type="component" value="Unassembled WGS sequence"/>
</dbReference>
<name>A0ABS5TU65_9ACTN</name>